<keyword evidence="2" id="KW-0808">Transferase</keyword>
<dbReference type="Pfam" id="PF22691">
    <property type="entry name" value="Thiolase_C_1"/>
    <property type="match status" value="1"/>
</dbReference>
<dbReference type="PANTHER" id="PTHR42870">
    <property type="entry name" value="ACETYL-COA C-ACETYLTRANSFERASE"/>
    <property type="match status" value="1"/>
</dbReference>
<reference evidence="2 3" key="1">
    <citation type="submission" date="2018-11" db="EMBL/GenBank/DDBJ databases">
        <title>Sequencing the genomes of 1000 actinobacteria strains.</title>
        <authorList>
            <person name="Klenk H.-P."/>
        </authorList>
    </citation>
    <scope>NUCLEOTIDE SEQUENCE [LARGE SCALE GENOMIC DNA]</scope>
    <source>
        <strain evidence="2 3">DSM 44254</strain>
    </source>
</reference>
<dbReference type="Gene3D" id="3.40.47.10">
    <property type="match status" value="1"/>
</dbReference>
<dbReference type="SUPFAM" id="SSF53901">
    <property type="entry name" value="Thiolase-like"/>
    <property type="match status" value="2"/>
</dbReference>
<name>A0A3N1D1V1_9ACTN</name>
<dbReference type="PANTHER" id="PTHR42870:SF1">
    <property type="entry name" value="NON-SPECIFIC LIPID-TRANSFER PROTEIN-LIKE 2"/>
    <property type="match status" value="1"/>
</dbReference>
<feature type="domain" description="Thiolase C-terminal" evidence="1">
    <location>
        <begin position="248"/>
        <end position="370"/>
    </location>
</feature>
<dbReference type="InterPro" id="IPR055140">
    <property type="entry name" value="Thiolase_C_2"/>
</dbReference>
<dbReference type="Proteomes" id="UP000272400">
    <property type="component" value="Unassembled WGS sequence"/>
</dbReference>
<dbReference type="CDD" id="cd00829">
    <property type="entry name" value="SCP-x_thiolase"/>
    <property type="match status" value="1"/>
</dbReference>
<keyword evidence="3" id="KW-1185">Reference proteome</keyword>
<gene>
    <name evidence="2" type="ORF">EDD29_5099</name>
</gene>
<organism evidence="2 3">
    <name type="scientific">Actinocorallia herbida</name>
    <dbReference type="NCBI Taxonomy" id="58109"/>
    <lineage>
        <taxon>Bacteria</taxon>
        <taxon>Bacillati</taxon>
        <taxon>Actinomycetota</taxon>
        <taxon>Actinomycetes</taxon>
        <taxon>Streptosporangiales</taxon>
        <taxon>Thermomonosporaceae</taxon>
        <taxon>Actinocorallia</taxon>
    </lineage>
</organism>
<evidence type="ECO:0000259" key="1">
    <source>
        <dbReference type="Pfam" id="PF22691"/>
    </source>
</evidence>
<evidence type="ECO:0000313" key="2">
    <source>
        <dbReference type="EMBL" id="ROO87491.1"/>
    </source>
</evidence>
<dbReference type="RefSeq" id="WP_211359885.1">
    <property type="nucleotide sequence ID" value="NZ_RJKE01000001.1"/>
</dbReference>
<dbReference type="PIRSF" id="PIRSF000429">
    <property type="entry name" value="Ac-CoA_Ac_transf"/>
    <property type="match status" value="1"/>
</dbReference>
<comment type="caution">
    <text evidence="2">The sequence shown here is derived from an EMBL/GenBank/DDBJ whole genome shotgun (WGS) entry which is preliminary data.</text>
</comment>
<protein>
    <submittedName>
        <fullName evidence="2">Acetyl-CoA acetyltransferase</fullName>
    </submittedName>
</protein>
<proteinExistence type="predicted"/>
<evidence type="ECO:0000313" key="3">
    <source>
        <dbReference type="Proteomes" id="UP000272400"/>
    </source>
</evidence>
<sequence>MRTREAALVGIGRTAFSKASGQTPLAMAAAAARAALDDAGLRGDEVDGIVDFHTNDSASATDLGRAIGALDLGLAADVHGGGNLAVTVMGQAFAAVQAGICDTVVVFRSLNGRSGNRYGRGERPALAMRGELQFSALNGYVIPPMWIAMFAQRHKHVYGTTDEDFGEIAITMRRHAAANPHAMQRKVIDMDDYLSARWICEPFRLYDCCLETDGAVALVVTTLDRARDLRHEPIRMAGFGEAHTNGGSWTNFPDLSDMYSAYASKRLWASTDLRPADMDVACMYDCFTGTVMATFEDYGFCGKGETGAFFRENRATYGGDVVVNPHGGLLSEGYLHGLNHHYEAALQLRGDAGDRQVPGARRALVTAGAGPSGGALIWEGTR</sequence>
<accession>A0A3N1D1V1</accession>
<dbReference type="EMBL" id="RJKE01000001">
    <property type="protein sequence ID" value="ROO87491.1"/>
    <property type="molecule type" value="Genomic_DNA"/>
</dbReference>
<dbReference type="GO" id="GO:0016747">
    <property type="term" value="F:acyltransferase activity, transferring groups other than amino-acyl groups"/>
    <property type="evidence" value="ECO:0007669"/>
    <property type="project" value="InterPro"/>
</dbReference>
<dbReference type="AlphaFoldDB" id="A0A3N1D1V1"/>
<dbReference type="InterPro" id="IPR016039">
    <property type="entry name" value="Thiolase-like"/>
</dbReference>
<dbReference type="InterPro" id="IPR002155">
    <property type="entry name" value="Thiolase"/>
</dbReference>